<accession>A0A0E9REL0</accession>
<protein>
    <submittedName>
        <fullName evidence="1">Uncharacterized protein</fullName>
    </submittedName>
</protein>
<proteinExistence type="predicted"/>
<reference evidence="1" key="2">
    <citation type="journal article" date="2015" name="Fish Shellfish Immunol.">
        <title>Early steps in the European eel (Anguilla anguilla)-Vibrio vulnificus interaction in the gills: Role of the RtxA13 toxin.</title>
        <authorList>
            <person name="Callol A."/>
            <person name="Pajuelo D."/>
            <person name="Ebbesson L."/>
            <person name="Teles M."/>
            <person name="MacKenzie S."/>
            <person name="Amaro C."/>
        </authorList>
    </citation>
    <scope>NUCLEOTIDE SEQUENCE</scope>
</reference>
<dbReference type="AlphaFoldDB" id="A0A0E9REL0"/>
<evidence type="ECO:0000313" key="1">
    <source>
        <dbReference type="EMBL" id="JAH26758.1"/>
    </source>
</evidence>
<sequence length="24" mass="2775">MHARLLMILLDISMCHGAFKLTLF</sequence>
<dbReference type="EMBL" id="GBXM01081819">
    <property type="protein sequence ID" value="JAH26758.1"/>
    <property type="molecule type" value="Transcribed_RNA"/>
</dbReference>
<name>A0A0E9REL0_ANGAN</name>
<reference evidence="1" key="1">
    <citation type="submission" date="2014-11" db="EMBL/GenBank/DDBJ databases">
        <authorList>
            <person name="Amaro Gonzalez C."/>
        </authorList>
    </citation>
    <scope>NUCLEOTIDE SEQUENCE</scope>
</reference>
<organism evidence="1">
    <name type="scientific">Anguilla anguilla</name>
    <name type="common">European freshwater eel</name>
    <name type="synonym">Muraena anguilla</name>
    <dbReference type="NCBI Taxonomy" id="7936"/>
    <lineage>
        <taxon>Eukaryota</taxon>
        <taxon>Metazoa</taxon>
        <taxon>Chordata</taxon>
        <taxon>Craniata</taxon>
        <taxon>Vertebrata</taxon>
        <taxon>Euteleostomi</taxon>
        <taxon>Actinopterygii</taxon>
        <taxon>Neopterygii</taxon>
        <taxon>Teleostei</taxon>
        <taxon>Anguilliformes</taxon>
        <taxon>Anguillidae</taxon>
        <taxon>Anguilla</taxon>
    </lineage>
</organism>